<dbReference type="HOGENOM" id="CLU_089876_7_0_6"/>
<evidence type="ECO:0000313" key="3">
    <source>
        <dbReference type="EMBL" id="EAS47630.1"/>
    </source>
</evidence>
<protein>
    <recommendedName>
        <fullName evidence="2">Thioesterase domain-containing protein</fullName>
    </recommendedName>
</protein>
<evidence type="ECO:0000313" key="4">
    <source>
        <dbReference type="Proteomes" id="UP000005555"/>
    </source>
</evidence>
<keyword evidence="4" id="KW-1185">Reference proteome</keyword>
<reference evidence="3 4" key="1">
    <citation type="submission" date="2006-03" db="EMBL/GenBank/DDBJ databases">
        <authorList>
            <person name="Giovannoni S.J."/>
            <person name="Cho J.-C."/>
            <person name="Ferriera S."/>
            <person name="Johnson J."/>
            <person name="Kravitz S."/>
            <person name="Halpern A."/>
            <person name="Remington K."/>
            <person name="Beeson K."/>
            <person name="Tran B."/>
            <person name="Rogers Y.-H."/>
            <person name="Friedman R."/>
            <person name="Venter J.C."/>
        </authorList>
    </citation>
    <scope>NUCLEOTIDE SEQUENCE [LARGE SCALE GENOMIC DNA]</scope>
    <source>
        <strain evidence="3 4">HTCC2207</strain>
    </source>
</reference>
<dbReference type="eggNOG" id="COG2050">
    <property type="taxonomic scope" value="Bacteria"/>
</dbReference>
<proteinExistence type="predicted"/>
<organism evidence="3 4">
    <name type="scientific">gamma proteobacterium HTCC2207</name>
    <dbReference type="NCBI Taxonomy" id="314287"/>
    <lineage>
        <taxon>Bacteria</taxon>
        <taxon>Pseudomonadati</taxon>
        <taxon>Pseudomonadota</taxon>
        <taxon>Gammaproteobacteria</taxon>
        <taxon>Cellvibrionales</taxon>
        <taxon>Porticoccaceae</taxon>
        <taxon>SAR92 clade</taxon>
    </lineage>
</organism>
<dbReference type="OrthoDB" id="9813158at2"/>
<dbReference type="PANTHER" id="PTHR43240">
    <property type="entry name" value="1,4-DIHYDROXY-2-NAPHTHOYL-COA THIOESTERASE 1"/>
    <property type="match status" value="1"/>
</dbReference>
<dbReference type="PANTHER" id="PTHR43240:SF7">
    <property type="entry name" value="BLR7284 PROTEIN"/>
    <property type="match status" value="1"/>
</dbReference>
<dbReference type="GO" id="GO:0061522">
    <property type="term" value="F:1,4-dihydroxy-2-naphthoyl-CoA thioesterase activity"/>
    <property type="evidence" value="ECO:0007669"/>
    <property type="project" value="TreeGrafter"/>
</dbReference>
<dbReference type="STRING" id="314287.GB2207_02462"/>
<dbReference type="CDD" id="cd03443">
    <property type="entry name" value="PaaI_thioesterase"/>
    <property type="match status" value="1"/>
</dbReference>
<dbReference type="InterPro" id="IPR029069">
    <property type="entry name" value="HotDog_dom_sf"/>
</dbReference>
<dbReference type="GO" id="GO:0005829">
    <property type="term" value="C:cytosol"/>
    <property type="evidence" value="ECO:0007669"/>
    <property type="project" value="TreeGrafter"/>
</dbReference>
<feature type="domain" description="Thioesterase" evidence="2">
    <location>
        <begin position="56"/>
        <end position="130"/>
    </location>
</feature>
<dbReference type="Proteomes" id="UP000005555">
    <property type="component" value="Unassembled WGS sequence"/>
</dbReference>
<comment type="caution">
    <text evidence="3">The sequence shown here is derived from an EMBL/GenBank/DDBJ whole genome shotgun (WGS) entry which is preliminary data.</text>
</comment>
<dbReference type="EMBL" id="AAPI01000002">
    <property type="protein sequence ID" value="EAS47630.1"/>
    <property type="molecule type" value="Genomic_DNA"/>
</dbReference>
<sequence>MAFDMKMALVRPALKYALERNGHGAALGFTLDRVERGETHLTFPYREDLVGNPITGVVHGGTIVTLLDTACGCSAMTVQKKPSVTPTMDLRLDYMRPAQPHKPIYVEAKVYRQSSNVIFCRGVAWQDDKENPIAHCVANFMKVDSQSIQFRSIALKKLRRLMPWRQDPINDVGAK</sequence>
<gene>
    <name evidence="3" type="ORF">GB2207_02462</name>
</gene>
<keyword evidence="1" id="KW-0378">Hydrolase</keyword>
<dbReference type="Gene3D" id="3.10.129.10">
    <property type="entry name" value="Hotdog Thioesterase"/>
    <property type="match status" value="1"/>
</dbReference>
<name>Q1YT57_9GAMM</name>
<dbReference type="NCBIfam" id="TIGR00369">
    <property type="entry name" value="unchar_dom_1"/>
    <property type="match status" value="1"/>
</dbReference>
<dbReference type="InterPro" id="IPR003736">
    <property type="entry name" value="PAAI_dom"/>
</dbReference>
<dbReference type="InterPro" id="IPR006683">
    <property type="entry name" value="Thioestr_dom"/>
</dbReference>
<evidence type="ECO:0000256" key="1">
    <source>
        <dbReference type="ARBA" id="ARBA00022801"/>
    </source>
</evidence>
<dbReference type="Pfam" id="PF03061">
    <property type="entry name" value="4HBT"/>
    <property type="match status" value="1"/>
</dbReference>
<accession>Q1YT57</accession>
<dbReference type="SUPFAM" id="SSF54637">
    <property type="entry name" value="Thioesterase/thiol ester dehydrase-isomerase"/>
    <property type="match status" value="1"/>
</dbReference>
<evidence type="ECO:0000259" key="2">
    <source>
        <dbReference type="Pfam" id="PF03061"/>
    </source>
</evidence>
<dbReference type="AlphaFoldDB" id="Q1YT57"/>